<keyword evidence="9" id="KW-0223">Dioxygenase</keyword>
<comment type="pathway">
    <text evidence="3">Amine and polyamine biosynthesis; carnitine biosynthesis.</text>
</comment>
<evidence type="ECO:0000256" key="6">
    <source>
        <dbReference type="ARBA" id="ARBA00016835"/>
    </source>
</evidence>
<comment type="cofactor">
    <cofactor evidence="1">
        <name>Fe(2+)</name>
        <dbReference type="ChEBI" id="CHEBI:29033"/>
    </cofactor>
</comment>
<evidence type="ECO:0000313" key="20">
    <source>
        <dbReference type="Proteomes" id="UP001497482"/>
    </source>
</evidence>
<evidence type="ECO:0000256" key="12">
    <source>
        <dbReference type="ARBA" id="ARBA00030363"/>
    </source>
</evidence>
<dbReference type="InterPro" id="IPR010376">
    <property type="entry name" value="GBBH-like_N"/>
</dbReference>
<dbReference type="Pfam" id="PF06155">
    <property type="entry name" value="GBBH-like_N"/>
    <property type="match status" value="1"/>
</dbReference>
<dbReference type="NCBIfam" id="TIGR02410">
    <property type="entry name" value="carnitine_TMLD"/>
    <property type="match status" value="1"/>
</dbReference>
<evidence type="ECO:0000256" key="13">
    <source>
        <dbReference type="ARBA" id="ARBA00031778"/>
    </source>
</evidence>
<dbReference type="Proteomes" id="UP001497482">
    <property type="component" value="Chromosome 11"/>
</dbReference>
<dbReference type="GO" id="GO:0005739">
    <property type="term" value="C:mitochondrion"/>
    <property type="evidence" value="ECO:0007669"/>
    <property type="project" value="TreeGrafter"/>
</dbReference>
<evidence type="ECO:0000256" key="3">
    <source>
        <dbReference type="ARBA" id="ARBA00005022"/>
    </source>
</evidence>
<dbReference type="InterPro" id="IPR012776">
    <property type="entry name" value="Trimethyllysine_dOase"/>
</dbReference>
<keyword evidence="8" id="KW-0124">Carnitine biosynthesis</keyword>
<dbReference type="PANTHER" id="PTHR10696:SF51">
    <property type="entry name" value="TRIMETHYLLYSINE DIOXYGENASE, MITOCHONDRIAL"/>
    <property type="match status" value="1"/>
</dbReference>
<dbReference type="GO" id="GO:0045329">
    <property type="term" value="P:carnitine biosynthetic process"/>
    <property type="evidence" value="ECO:0007669"/>
    <property type="project" value="UniProtKB-KW"/>
</dbReference>
<proteinExistence type="inferred from homology"/>
<sequence>MLSSLHKSLKHAQRLWRLQAQVPRALRCHAASVSLLDHCLELDYNGTCMHLNYVWLRDHCCSESSFNEKTNQRKLDSASIDLNIRPVSTKLEDGHLYLKWPDDHVTKYALRWLSDNSYETTRNSTVQPRVLWNSHTYNEANPAPSKWDLFMSCDSELKRFLQNYLLYGIAFVQDVPVTVEATEAVTQRVSLIRETTYGRMWCFTSDFSRGDTAYSQLALDRHTDTTYFQEPCGIQVFHCLKHDGTGGRTLLVDGFNAAEKLRQRSPDSFDLLTQVPIKHEYIENTGDHRNQMRGIGPLLEVYSWNKELYMIRYNNYDRSVINTAPHNVVQSWYVAHQELTAEMRCPQNELWVKLHPGTVIFIDNWRVMHGRESFTGLRQLCGCYLTRDDVLSRARSFGLKA</sequence>
<dbReference type="FunFam" id="3.60.130.10:FF:000001">
    <property type="entry name" value="Trimethyllysine dioxygenase, mitochondrial"/>
    <property type="match status" value="1"/>
</dbReference>
<organism evidence="19 20">
    <name type="scientific">Knipowitschia caucasica</name>
    <name type="common">Caucasian dwarf goby</name>
    <name type="synonym">Pomatoschistus caucasicus</name>
    <dbReference type="NCBI Taxonomy" id="637954"/>
    <lineage>
        <taxon>Eukaryota</taxon>
        <taxon>Metazoa</taxon>
        <taxon>Chordata</taxon>
        <taxon>Craniata</taxon>
        <taxon>Vertebrata</taxon>
        <taxon>Euteleostomi</taxon>
        <taxon>Actinopterygii</taxon>
        <taxon>Neopterygii</taxon>
        <taxon>Teleostei</taxon>
        <taxon>Neoteleostei</taxon>
        <taxon>Acanthomorphata</taxon>
        <taxon>Gobiaria</taxon>
        <taxon>Gobiiformes</taxon>
        <taxon>Gobioidei</taxon>
        <taxon>Gobiidae</taxon>
        <taxon>Gobiinae</taxon>
        <taxon>Knipowitschia</taxon>
    </lineage>
</organism>
<dbReference type="Gene3D" id="3.30.2020.30">
    <property type="match status" value="1"/>
</dbReference>
<evidence type="ECO:0000259" key="17">
    <source>
        <dbReference type="Pfam" id="PF02668"/>
    </source>
</evidence>
<evidence type="ECO:0000256" key="5">
    <source>
        <dbReference type="ARBA" id="ARBA00012267"/>
    </source>
</evidence>
<evidence type="ECO:0000256" key="4">
    <source>
        <dbReference type="ARBA" id="ARBA00008654"/>
    </source>
</evidence>
<evidence type="ECO:0000256" key="16">
    <source>
        <dbReference type="ARBA" id="ARBA00049334"/>
    </source>
</evidence>
<feature type="domain" description="TauD/TfdA-like" evidence="17">
    <location>
        <begin position="150"/>
        <end position="384"/>
    </location>
</feature>
<dbReference type="Pfam" id="PF02668">
    <property type="entry name" value="TauD"/>
    <property type="match status" value="1"/>
</dbReference>
<dbReference type="EMBL" id="OZ035833">
    <property type="protein sequence ID" value="CAL1573797.1"/>
    <property type="molecule type" value="Genomic_DNA"/>
</dbReference>
<evidence type="ECO:0000256" key="10">
    <source>
        <dbReference type="ARBA" id="ARBA00023002"/>
    </source>
</evidence>
<dbReference type="SUPFAM" id="SSF51197">
    <property type="entry name" value="Clavaminate synthase-like"/>
    <property type="match status" value="1"/>
</dbReference>
<keyword evidence="20" id="KW-1185">Reference proteome</keyword>
<protein>
    <recommendedName>
        <fullName evidence="6">Trimethyllysine dioxygenase, mitochondrial</fullName>
        <ecNumber evidence="5">1.14.11.8</ecNumber>
    </recommendedName>
    <alternativeName>
        <fullName evidence="13">Epsilon-trimethyllysine 2-oxoglutarate dioxygenase</fullName>
    </alternativeName>
    <alternativeName>
        <fullName evidence="12">TML hydroxylase</fullName>
    </alternativeName>
    <alternativeName>
        <fullName evidence="14">TML-alpha-ketoglutarate dioxygenase</fullName>
    </alternativeName>
</protein>
<comment type="catalytic activity">
    <reaction evidence="16">
        <text>N(6),N(6),N(6)-trimethyl-L-lysine + 2-oxoglutarate + O2 = (3S)-3-hydroxy-N(6),N(6),N(6)-trimethyl-L-lysine + succinate + CO2</text>
        <dbReference type="Rhea" id="RHEA:14181"/>
        <dbReference type="ChEBI" id="CHEBI:15379"/>
        <dbReference type="ChEBI" id="CHEBI:16526"/>
        <dbReference type="ChEBI" id="CHEBI:16810"/>
        <dbReference type="ChEBI" id="CHEBI:30031"/>
        <dbReference type="ChEBI" id="CHEBI:58100"/>
        <dbReference type="ChEBI" id="CHEBI:141499"/>
        <dbReference type="EC" id="1.14.11.8"/>
    </reaction>
</comment>
<dbReference type="PANTHER" id="PTHR10696">
    <property type="entry name" value="GAMMA-BUTYROBETAINE HYDROXYLASE-RELATED"/>
    <property type="match status" value="1"/>
</dbReference>
<evidence type="ECO:0000256" key="14">
    <source>
        <dbReference type="ARBA" id="ARBA00032283"/>
    </source>
</evidence>
<keyword evidence="10" id="KW-0560">Oxidoreductase</keyword>
<accession>A0AAV2J8I4</accession>
<evidence type="ECO:0000256" key="8">
    <source>
        <dbReference type="ARBA" id="ARBA00022873"/>
    </source>
</evidence>
<dbReference type="InterPro" id="IPR003819">
    <property type="entry name" value="TauD/TfdA-like"/>
</dbReference>
<feature type="domain" description="Gamma-butyrobetaine hydroxylase-like N-terminal" evidence="18">
    <location>
        <begin position="38"/>
        <end position="113"/>
    </location>
</feature>
<evidence type="ECO:0000256" key="9">
    <source>
        <dbReference type="ARBA" id="ARBA00022964"/>
    </source>
</evidence>
<evidence type="ECO:0000313" key="19">
    <source>
        <dbReference type="EMBL" id="CAL1573797.1"/>
    </source>
</evidence>
<dbReference type="GO" id="GO:0050353">
    <property type="term" value="F:trimethyllysine dioxygenase activity"/>
    <property type="evidence" value="ECO:0007669"/>
    <property type="project" value="UniProtKB-EC"/>
</dbReference>
<dbReference type="GO" id="GO:0005506">
    <property type="term" value="F:iron ion binding"/>
    <property type="evidence" value="ECO:0007669"/>
    <property type="project" value="InterPro"/>
</dbReference>
<reference evidence="19 20" key="1">
    <citation type="submission" date="2024-04" db="EMBL/GenBank/DDBJ databases">
        <authorList>
            <person name="Waldvogel A.-M."/>
            <person name="Schoenle A."/>
        </authorList>
    </citation>
    <scope>NUCLEOTIDE SEQUENCE [LARGE SCALE GENOMIC DNA]</scope>
</reference>
<evidence type="ECO:0000256" key="2">
    <source>
        <dbReference type="ARBA" id="ARBA00001961"/>
    </source>
</evidence>
<comment type="similarity">
    <text evidence="4">Belongs to the gamma-BBH/TMLD family.</text>
</comment>
<comment type="cofactor">
    <cofactor evidence="2">
        <name>L-ascorbate</name>
        <dbReference type="ChEBI" id="CHEBI:38290"/>
    </cofactor>
</comment>
<dbReference type="FunFam" id="3.30.2020.30:FF:000002">
    <property type="entry name" value="Putative gamma-butyrobetaine dioxygenase"/>
    <property type="match status" value="1"/>
</dbReference>
<comment type="function">
    <text evidence="15">Converts trimethyllysine (TML) into hydroxytrimethyllysine (HTML).</text>
</comment>
<keyword evidence="7" id="KW-0479">Metal-binding</keyword>
<keyword evidence="11" id="KW-0408">Iron</keyword>
<dbReference type="CDD" id="cd00250">
    <property type="entry name" value="CAS_like"/>
    <property type="match status" value="1"/>
</dbReference>
<evidence type="ECO:0000256" key="1">
    <source>
        <dbReference type="ARBA" id="ARBA00001954"/>
    </source>
</evidence>
<evidence type="ECO:0000256" key="15">
    <source>
        <dbReference type="ARBA" id="ARBA00046008"/>
    </source>
</evidence>
<dbReference type="InterPro" id="IPR038492">
    <property type="entry name" value="GBBH-like_N_sf"/>
</dbReference>
<dbReference type="InterPro" id="IPR050411">
    <property type="entry name" value="AlphaKG_dependent_hydroxylases"/>
</dbReference>
<dbReference type="Gene3D" id="3.60.130.10">
    <property type="entry name" value="Clavaminate synthase-like"/>
    <property type="match status" value="1"/>
</dbReference>
<dbReference type="InterPro" id="IPR042098">
    <property type="entry name" value="TauD-like_sf"/>
</dbReference>
<dbReference type="EC" id="1.14.11.8" evidence="5"/>
<gene>
    <name evidence="19" type="ORF">KC01_LOCUS5626</name>
</gene>
<name>A0AAV2J8I4_KNICA</name>
<evidence type="ECO:0000256" key="7">
    <source>
        <dbReference type="ARBA" id="ARBA00022723"/>
    </source>
</evidence>
<evidence type="ECO:0000256" key="11">
    <source>
        <dbReference type="ARBA" id="ARBA00023004"/>
    </source>
</evidence>
<evidence type="ECO:0000259" key="18">
    <source>
        <dbReference type="Pfam" id="PF06155"/>
    </source>
</evidence>
<dbReference type="AlphaFoldDB" id="A0AAV2J8I4"/>